<evidence type="ECO:0000259" key="7">
    <source>
        <dbReference type="Pfam" id="PF06271"/>
    </source>
</evidence>
<feature type="transmembrane region" description="Helical" evidence="6">
    <location>
        <begin position="65"/>
        <end position="83"/>
    </location>
</feature>
<name>A0A7M1AZT6_9BACT</name>
<keyword evidence="2" id="KW-1003">Cell membrane</keyword>
<evidence type="ECO:0000256" key="1">
    <source>
        <dbReference type="ARBA" id="ARBA00004651"/>
    </source>
</evidence>
<feature type="domain" description="RDD" evidence="7">
    <location>
        <begin position="32"/>
        <end position="147"/>
    </location>
</feature>
<evidence type="ECO:0000256" key="5">
    <source>
        <dbReference type="ARBA" id="ARBA00023136"/>
    </source>
</evidence>
<dbReference type="GO" id="GO:0005886">
    <property type="term" value="C:plasma membrane"/>
    <property type="evidence" value="ECO:0007669"/>
    <property type="project" value="UniProtKB-SubCell"/>
</dbReference>
<dbReference type="Pfam" id="PF06271">
    <property type="entry name" value="RDD"/>
    <property type="match status" value="1"/>
</dbReference>
<feature type="transmembrane region" description="Helical" evidence="6">
    <location>
        <begin position="34"/>
        <end position="53"/>
    </location>
</feature>
<dbReference type="EMBL" id="CP041165">
    <property type="protein sequence ID" value="QOP42058.1"/>
    <property type="molecule type" value="Genomic_DNA"/>
</dbReference>
<accession>A0A7M1AZT6</accession>
<dbReference type="RefSeq" id="WP_193113379.1">
    <property type="nucleotide sequence ID" value="NZ_CP041165.1"/>
</dbReference>
<comment type="subcellular location">
    <subcellularLocation>
        <location evidence="1">Cell membrane</location>
        <topology evidence="1">Multi-pass membrane protein</topology>
    </subcellularLocation>
</comment>
<evidence type="ECO:0000313" key="8">
    <source>
        <dbReference type="EMBL" id="QOP42058.1"/>
    </source>
</evidence>
<dbReference type="AlphaFoldDB" id="A0A7M1AZT6"/>
<dbReference type="InterPro" id="IPR010432">
    <property type="entry name" value="RDD"/>
</dbReference>
<evidence type="ECO:0000256" key="6">
    <source>
        <dbReference type="SAM" id="Phobius"/>
    </source>
</evidence>
<keyword evidence="4 6" id="KW-1133">Transmembrane helix</keyword>
<keyword evidence="3 6" id="KW-0812">Transmembrane</keyword>
<keyword evidence="5 6" id="KW-0472">Membrane</keyword>
<protein>
    <submittedName>
        <fullName evidence="8">RDD family protein</fullName>
    </submittedName>
</protein>
<dbReference type="KEGG" id="smax:FJR03_10050"/>
<dbReference type="PANTHER" id="PTHR36115">
    <property type="entry name" value="PROLINE-RICH ANTIGEN HOMOLOG-RELATED"/>
    <property type="match status" value="1"/>
</dbReference>
<evidence type="ECO:0000256" key="3">
    <source>
        <dbReference type="ARBA" id="ARBA00022692"/>
    </source>
</evidence>
<sequence>MRFRDLKKQKKNQQNKQEKKQLLYAKYSDKVKALIVDMFMIYAPILYFIAYVVMGSKEEFQASQLAPFIAVSIYGVIYAILIAKFGQTPGKKAYLIKVVDDKTQKNISFFRAVCRFIMFLFSATILLGLLTPFYRKDRKALHDIVCGTIEIEVKQ</sequence>
<organism evidence="8 9">
    <name type="scientific">Sulfurimonas marina</name>
    <dbReference type="NCBI Taxonomy" id="2590551"/>
    <lineage>
        <taxon>Bacteria</taxon>
        <taxon>Pseudomonadati</taxon>
        <taxon>Campylobacterota</taxon>
        <taxon>Epsilonproteobacteria</taxon>
        <taxon>Campylobacterales</taxon>
        <taxon>Sulfurimonadaceae</taxon>
        <taxon>Sulfurimonas</taxon>
    </lineage>
</organism>
<proteinExistence type="predicted"/>
<evidence type="ECO:0000313" key="9">
    <source>
        <dbReference type="Proteomes" id="UP000593910"/>
    </source>
</evidence>
<dbReference type="InterPro" id="IPR051791">
    <property type="entry name" value="Pra-immunoreactive"/>
</dbReference>
<dbReference type="Proteomes" id="UP000593910">
    <property type="component" value="Chromosome"/>
</dbReference>
<evidence type="ECO:0000256" key="4">
    <source>
        <dbReference type="ARBA" id="ARBA00022989"/>
    </source>
</evidence>
<reference evidence="8 9" key="1">
    <citation type="submission" date="2019-06" db="EMBL/GenBank/DDBJ databases">
        <title>Sulfurimonas gotlandica sp. nov., a chemoautotrophic and psychrotolerant epsilonproteobacterium isolated from a pelagic redoxcline, and an emended description of the genus Sulfurimonas.</title>
        <authorList>
            <person name="Wang S."/>
            <person name="Jiang L."/>
            <person name="Shao Z."/>
        </authorList>
    </citation>
    <scope>NUCLEOTIDE SEQUENCE [LARGE SCALE GENOMIC DNA]</scope>
    <source>
        <strain evidence="8 9">B2</strain>
    </source>
</reference>
<keyword evidence="9" id="KW-1185">Reference proteome</keyword>
<evidence type="ECO:0000256" key="2">
    <source>
        <dbReference type="ARBA" id="ARBA00022475"/>
    </source>
</evidence>
<gene>
    <name evidence="8" type="ORF">FJR03_10050</name>
</gene>
<feature type="transmembrane region" description="Helical" evidence="6">
    <location>
        <begin position="112"/>
        <end position="134"/>
    </location>
</feature>